<evidence type="ECO:0008006" key="3">
    <source>
        <dbReference type="Google" id="ProtNLM"/>
    </source>
</evidence>
<dbReference type="RefSeq" id="WP_311340730.1">
    <property type="nucleotide sequence ID" value="NZ_JAVRHS010000005.1"/>
</dbReference>
<dbReference type="EMBL" id="JAVRHS010000005">
    <property type="protein sequence ID" value="MDT0576161.1"/>
    <property type="molecule type" value="Genomic_DNA"/>
</dbReference>
<organism evidence="1 2">
    <name type="scientific">Croceicoccus esteveae</name>
    <dbReference type="NCBI Taxonomy" id="3075597"/>
    <lineage>
        <taxon>Bacteria</taxon>
        <taxon>Pseudomonadati</taxon>
        <taxon>Pseudomonadota</taxon>
        <taxon>Alphaproteobacteria</taxon>
        <taxon>Sphingomonadales</taxon>
        <taxon>Erythrobacteraceae</taxon>
        <taxon>Croceicoccus</taxon>
    </lineage>
</organism>
<evidence type="ECO:0000313" key="1">
    <source>
        <dbReference type="EMBL" id="MDT0576161.1"/>
    </source>
</evidence>
<proteinExistence type="predicted"/>
<accession>A0ABU2ZHS6</accession>
<dbReference type="SUPFAM" id="SSF53720">
    <property type="entry name" value="ALDH-like"/>
    <property type="match status" value="1"/>
</dbReference>
<gene>
    <name evidence="1" type="ORF">RM533_08165</name>
</gene>
<protein>
    <recommendedName>
        <fullName evidence="3">Aldehyde dehydrogenase domain-containing protein</fullName>
    </recommendedName>
</protein>
<dbReference type="Proteomes" id="UP001259803">
    <property type="component" value="Unassembled WGS sequence"/>
</dbReference>
<comment type="caution">
    <text evidence="1">The sequence shown here is derived from an EMBL/GenBank/DDBJ whole genome shotgun (WGS) entry which is preliminary data.</text>
</comment>
<reference evidence="1 2" key="1">
    <citation type="submission" date="2023-09" db="EMBL/GenBank/DDBJ databases">
        <authorList>
            <person name="Rey-Velasco X."/>
        </authorList>
    </citation>
    <scope>NUCLEOTIDE SEQUENCE [LARGE SCALE GENOMIC DNA]</scope>
    <source>
        <strain evidence="1 2">F390</strain>
    </source>
</reference>
<evidence type="ECO:0000313" key="2">
    <source>
        <dbReference type="Proteomes" id="UP001259803"/>
    </source>
</evidence>
<name>A0ABU2ZHS6_9SPHN</name>
<dbReference type="InterPro" id="IPR016161">
    <property type="entry name" value="Ald_DH/histidinol_DH"/>
</dbReference>
<keyword evidence="2" id="KW-1185">Reference proteome</keyword>
<sequence>MSRLSHLDVTPHIPFGGARQSGLGAKMRIGGLTDFMQRRIVSR</sequence>